<dbReference type="InterPro" id="IPR020559">
    <property type="entry name" value="PRibGlycinamide_synth_CS"/>
</dbReference>
<dbReference type="HAMAP" id="MF_00138">
    <property type="entry name" value="GARS"/>
    <property type="match status" value="1"/>
</dbReference>
<dbReference type="GO" id="GO:0005524">
    <property type="term" value="F:ATP binding"/>
    <property type="evidence" value="ECO:0007669"/>
    <property type="project" value="UniProtKB-UniRule"/>
</dbReference>
<keyword evidence="5 12" id="KW-0436">Ligase</keyword>
<dbReference type="GO" id="GO:0046872">
    <property type="term" value="F:metal ion binding"/>
    <property type="evidence" value="ECO:0007669"/>
    <property type="project" value="InterPro"/>
</dbReference>
<dbReference type="Pfam" id="PF01071">
    <property type="entry name" value="GARS_A"/>
    <property type="match status" value="1"/>
</dbReference>
<dbReference type="AlphaFoldDB" id="A0A1Y4SVR1"/>
<evidence type="ECO:0000256" key="12">
    <source>
        <dbReference type="HAMAP-Rule" id="MF_00138"/>
    </source>
</evidence>
<evidence type="ECO:0000259" key="14">
    <source>
        <dbReference type="PROSITE" id="PS50975"/>
    </source>
</evidence>
<evidence type="ECO:0000256" key="4">
    <source>
        <dbReference type="ARBA" id="ARBA00013255"/>
    </source>
</evidence>
<dbReference type="NCBIfam" id="TIGR00877">
    <property type="entry name" value="purD"/>
    <property type="match status" value="1"/>
</dbReference>
<evidence type="ECO:0000256" key="2">
    <source>
        <dbReference type="ARBA" id="ARBA00001946"/>
    </source>
</evidence>
<dbReference type="InterPro" id="IPR037123">
    <property type="entry name" value="PRibGlycinamide_synth_C_sf"/>
</dbReference>
<keyword evidence="7 12" id="KW-0658">Purine biosynthesis</keyword>
<dbReference type="GO" id="GO:0006189">
    <property type="term" value="P:'de novo' IMP biosynthetic process"/>
    <property type="evidence" value="ECO:0007669"/>
    <property type="project" value="UniProtKB-UniRule"/>
</dbReference>
<accession>A0A1Y4SVR1</accession>
<evidence type="ECO:0000313" key="15">
    <source>
        <dbReference type="EMBL" id="OUQ34016.1"/>
    </source>
</evidence>
<comment type="caution">
    <text evidence="15">The sequence shown here is derived from an EMBL/GenBank/DDBJ whole genome shotgun (WGS) entry which is preliminary data.</text>
</comment>
<dbReference type="Pfam" id="PF02844">
    <property type="entry name" value="GARS_N"/>
    <property type="match status" value="1"/>
</dbReference>
<dbReference type="FunFam" id="3.90.600.10:FF:000001">
    <property type="entry name" value="Trifunctional purine biosynthetic protein adenosine-3"/>
    <property type="match status" value="1"/>
</dbReference>
<dbReference type="SUPFAM" id="SSF52440">
    <property type="entry name" value="PreATP-grasp domain"/>
    <property type="match status" value="1"/>
</dbReference>
<dbReference type="OrthoDB" id="9807240at2"/>
<feature type="domain" description="ATP-grasp" evidence="14">
    <location>
        <begin position="107"/>
        <end position="313"/>
    </location>
</feature>
<dbReference type="PANTHER" id="PTHR43472:SF1">
    <property type="entry name" value="PHOSPHORIBOSYLAMINE--GLYCINE LIGASE, CHLOROPLASTIC"/>
    <property type="match status" value="1"/>
</dbReference>
<dbReference type="SMART" id="SM01210">
    <property type="entry name" value="GARS_C"/>
    <property type="match status" value="1"/>
</dbReference>
<dbReference type="GO" id="GO:0004637">
    <property type="term" value="F:phosphoribosylamine-glycine ligase activity"/>
    <property type="evidence" value="ECO:0007669"/>
    <property type="project" value="UniProtKB-UniRule"/>
</dbReference>
<dbReference type="InterPro" id="IPR011761">
    <property type="entry name" value="ATP-grasp"/>
</dbReference>
<protein>
    <recommendedName>
        <fullName evidence="4 12">Phosphoribosylamine--glycine ligase</fullName>
        <ecNumber evidence="4 12">6.3.4.13</ecNumber>
    </recommendedName>
    <alternativeName>
        <fullName evidence="12">GARS</fullName>
    </alternativeName>
    <alternativeName>
        <fullName evidence="10 12">Glycinamide ribonucleotide synthetase</fullName>
    </alternativeName>
    <alternativeName>
        <fullName evidence="11 12">Phosphoribosylglycinamide synthetase</fullName>
    </alternativeName>
</protein>
<dbReference type="PROSITE" id="PS50975">
    <property type="entry name" value="ATP_GRASP"/>
    <property type="match status" value="1"/>
</dbReference>
<evidence type="ECO:0000256" key="9">
    <source>
        <dbReference type="ARBA" id="ARBA00038345"/>
    </source>
</evidence>
<name>A0A1Y4SVR1_9FIRM</name>
<evidence type="ECO:0000256" key="6">
    <source>
        <dbReference type="ARBA" id="ARBA00022741"/>
    </source>
</evidence>
<dbReference type="SMART" id="SM01209">
    <property type="entry name" value="GARS_A"/>
    <property type="match status" value="1"/>
</dbReference>
<dbReference type="UniPathway" id="UPA00074">
    <property type="reaction ID" value="UER00125"/>
</dbReference>
<dbReference type="SUPFAM" id="SSF56059">
    <property type="entry name" value="Glutathione synthetase ATP-binding domain-like"/>
    <property type="match status" value="1"/>
</dbReference>
<gene>
    <name evidence="12" type="primary">purD</name>
    <name evidence="15" type="ORF">B5E75_08140</name>
</gene>
<reference evidence="15 16" key="1">
    <citation type="journal article" date="2018" name="BMC Genomics">
        <title>Whole genome sequencing and function prediction of 133 gut anaerobes isolated from chicken caecum in pure cultures.</title>
        <authorList>
            <person name="Medvecky M."/>
            <person name="Cejkova D."/>
            <person name="Polansky O."/>
            <person name="Karasova D."/>
            <person name="Kubasova T."/>
            <person name="Cizek A."/>
            <person name="Rychlik I."/>
        </authorList>
    </citation>
    <scope>NUCLEOTIDE SEQUENCE [LARGE SCALE GENOMIC DNA]</scope>
    <source>
        <strain evidence="15 16">An13</strain>
    </source>
</reference>
<evidence type="ECO:0000256" key="10">
    <source>
        <dbReference type="ARBA" id="ARBA00042242"/>
    </source>
</evidence>
<dbReference type="Gene3D" id="3.40.50.20">
    <property type="match status" value="1"/>
</dbReference>
<evidence type="ECO:0000256" key="5">
    <source>
        <dbReference type="ARBA" id="ARBA00022598"/>
    </source>
</evidence>
<dbReference type="GO" id="GO:0009113">
    <property type="term" value="P:purine nucleobase biosynthetic process"/>
    <property type="evidence" value="ECO:0007669"/>
    <property type="project" value="InterPro"/>
</dbReference>
<evidence type="ECO:0000313" key="16">
    <source>
        <dbReference type="Proteomes" id="UP000195305"/>
    </source>
</evidence>
<evidence type="ECO:0000256" key="11">
    <source>
        <dbReference type="ARBA" id="ARBA00042864"/>
    </source>
</evidence>
<comment type="catalytic activity">
    <reaction evidence="12">
        <text>5-phospho-beta-D-ribosylamine + glycine + ATP = N(1)-(5-phospho-beta-D-ribosyl)glycinamide + ADP + phosphate + H(+)</text>
        <dbReference type="Rhea" id="RHEA:17453"/>
        <dbReference type="ChEBI" id="CHEBI:15378"/>
        <dbReference type="ChEBI" id="CHEBI:30616"/>
        <dbReference type="ChEBI" id="CHEBI:43474"/>
        <dbReference type="ChEBI" id="CHEBI:57305"/>
        <dbReference type="ChEBI" id="CHEBI:58681"/>
        <dbReference type="ChEBI" id="CHEBI:143788"/>
        <dbReference type="ChEBI" id="CHEBI:456216"/>
        <dbReference type="EC" id="6.3.4.13"/>
    </reaction>
</comment>
<comment type="similarity">
    <text evidence="9 12">Belongs to the GARS family.</text>
</comment>
<evidence type="ECO:0000256" key="3">
    <source>
        <dbReference type="ARBA" id="ARBA00005174"/>
    </source>
</evidence>
<comment type="cofactor">
    <cofactor evidence="1">
        <name>Mn(2+)</name>
        <dbReference type="ChEBI" id="CHEBI:29035"/>
    </cofactor>
</comment>
<evidence type="ECO:0000256" key="13">
    <source>
        <dbReference type="PROSITE-ProRule" id="PRU00409"/>
    </source>
</evidence>
<evidence type="ECO:0000256" key="7">
    <source>
        <dbReference type="ARBA" id="ARBA00022755"/>
    </source>
</evidence>
<sequence>MKVLVIGSGGREHAIAYALSKSPRVSEIHAIPGNPGIAKIGTCHSGSVEDLDGILKFVEDYGIDLTVIGPEVPLCMGLADLLESHGHKVFGPTKQAATLEGSKAFSKDFMKRHHIPTAAYQEVNSYQEAIQALNQFDYPVVVKADGLAAGKGVIICEDEATAKQALKEMMVDGALDGAGSKVVLEEFLTGFECSLLCFTDGETIVPMVSAKDHKQIYDGNKGPNTGGMGTVSPNPFLPEGMDEVFQKDILEPFMAGLKADHMDYRGVVFIGLMIENKQPKVLEFNVRFGDPETQSILLRLDTDLFDIMYAVSTKTLKDVKVKWKDEQVACLVLASAGYPGSYEKGKVITGLDQLDDDMIVFHAGTAVNDKGELVTNGGRVLNICALGQTLEETRQKVYQAATIIDFDGKYYRKDIGLN</sequence>
<dbReference type="RefSeq" id="WP_087358252.1">
    <property type="nucleotide sequence ID" value="NZ_AP031415.1"/>
</dbReference>
<dbReference type="Gene3D" id="3.30.470.20">
    <property type="entry name" value="ATP-grasp fold, B domain"/>
    <property type="match status" value="1"/>
</dbReference>
<comment type="cofactor">
    <cofactor evidence="2">
        <name>Mg(2+)</name>
        <dbReference type="ChEBI" id="CHEBI:18420"/>
    </cofactor>
</comment>
<organism evidence="15 16">
    <name type="scientific">Massilimicrobiota timonensis</name>
    <dbReference type="NCBI Taxonomy" id="1776392"/>
    <lineage>
        <taxon>Bacteria</taxon>
        <taxon>Bacillati</taxon>
        <taxon>Bacillota</taxon>
        <taxon>Erysipelotrichia</taxon>
        <taxon>Erysipelotrichales</taxon>
        <taxon>Erysipelotrichaceae</taxon>
        <taxon>Massilimicrobiota</taxon>
    </lineage>
</organism>
<dbReference type="Gene3D" id="3.90.600.10">
    <property type="entry name" value="Phosphoribosylglycinamide synthetase, C-terminal domain"/>
    <property type="match status" value="1"/>
</dbReference>
<dbReference type="InterPro" id="IPR016185">
    <property type="entry name" value="PreATP-grasp_dom_sf"/>
</dbReference>
<dbReference type="Gene3D" id="3.30.1490.20">
    <property type="entry name" value="ATP-grasp fold, A domain"/>
    <property type="match status" value="1"/>
</dbReference>
<dbReference type="EC" id="6.3.4.13" evidence="4 12"/>
<dbReference type="EMBL" id="NFLJ01000021">
    <property type="protein sequence ID" value="OUQ34016.1"/>
    <property type="molecule type" value="Genomic_DNA"/>
</dbReference>
<dbReference type="Proteomes" id="UP000195305">
    <property type="component" value="Unassembled WGS sequence"/>
</dbReference>
<keyword evidence="8 13" id="KW-0067">ATP-binding</keyword>
<dbReference type="InterPro" id="IPR013815">
    <property type="entry name" value="ATP_grasp_subdomain_1"/>
</dbReference>
<dbReference type="SUPFAM" id="SSF51246">
    <property type="entry name" value="Rudiment single hybrid motif"/>
    <property type="match status" value="1"/>
</dbReference>
<dbReference type="InterPro" id="IPR020562">
    <property type="entry name" value="PRibGlycinamide_synth_N"/>
</dbReference>
<dbReference type="PANTHER" id="PTHR43472">
    <property type="entry name" value="PHOSPHORIBOSYLAMINE--GLYCINE LIGASE"/>
    <property type="match status" value="1"/>
</dbReference>
<comment type="pathway">
    <text evidence="3 12">Purine metabolism; IMP biosynthesis via de novo pathway; N(1)-(5-phospho-D-ribosyl)glycinamide from 5-phospho-alpha-D-ribose 1-diphosphate: step 2/2.</text>
</comment>
<dbReference type="Pfam" id="PF02843">
    <property type="entry name" value="GARS_C"/>
    <property type="match status" value="1"/>
</dbReference>
<dbReference type="InterPro" id="IPR000115">
    <property type="entry name" value="PRibGlycinamide_synth"/>
</dbReference>
<proteinExistence type="inferred from homology"/>
<keyword evidence="16" id="KW-1185">Reference proteome</keyword>
<keyword evidence="6 13" id="KW-0547">Nucleotide-binding</keyword>
<evidence type="ECO:0000256" key="1">
    <source>
        <dbReference type="ARBA" id="ARBA00001936"/>
    </source>
</evidence>
<dbReference type="InterPro" id="IPR011054">
    <property type="entry name" value="Rudment_hybrid_motif"/>
</dbReference>
<evidence type="ECO:0000256" key="8">
    <source>
        <dbReference type="ARBA" id="ARBA00022840"/>
    </source>
</evidence>
<dbReference type="InterPro" id="IPR020561">
    <property type="entry name" value="PRibGlycinamid_synth_ATP-grasp"/>
</dbReference>
<dbReference type="PROSITE" id="PS00184">
    <property type="entry name" value="GARS"/>
    <property type="match status" value="1"/>
</dbReference>
<dbReference type="InterPro" id="IPR020560">
    <property type="entry name" value="PRibGlycinamide_synth_C-dom"/>
</dbReference>